<dbReference type="AlphaFoldDB" id="A0A843TGJ0"/>
<sequence>CTTSASHNERNVKRQEKLPLEANGSRLEGIYFISKKGQPKYKEMEAKEVLIERTMNFASLRSVNLDILGLLDVVRMTSDEKRSEEARLGSKAVPFSGFNAPNLLLAQLPRLEKPLPLMLNGPPWSKKLQIARTSSALLSLGLPFSLPKPVRKSSPKAETGS</sequence>
<comment type="caution">
    <text evidence="1">The sequence shown here is derived from an EMBL/GenBank/DDBJ whole genome shotgun (WGS) entry which is preliminary data.</text>
</comment>
<evidence type="ECO:0000313" key="1">
    <source>
        <dbReference type="EMBL" id="MQL69267.1"/>
    </source>
</evidence>
<protein>
    <submittedName>
        <fullName evidence="1">Uncharacterized protein</fullName>
    </submittedName>
</protein>
<name>A0A843TGJ0_COLES</name>
<feature type="non-terminal residue" evidence="1">
    <location>
        <position position="1"/>
    </location>
</feature>
<gene>
    <name evidence="1" type="ORF">Taro_001557</name>
</gene>
<dbReference type="Proteomes" id="UP000652761">
    <property type="component" value="Unassembled WGS sequence"/>
</dbReference>
<keyword evidence="2" id="KW-1185">Reference proteome</keyword>
<proteinExistence type="predicted"/>
<feature type="non-terminal residue" evidence="1">
    <location>
        <position position="161"/>
    </location>
</feature>
<evidence type="ECO:0000313" key="2">
    <source>
        <dbReference type="Proteomes" id="UP000652761"/>
    </source>
</evidence>
<reference evidence="1" key="1">
    <citation type="submission" date="2017-07" db="EMBL/GenBank/DDBJ databases">
        <title>Taro Niue Genome Assembly and Annotation.</title>
        <authorList>
            <person name="Atibalentja N."/>
            <person name="Keating K."/>
            <person name="Fields C.J."/>
        </authorList>
    </citation>
    <scope>NUCLEOTIDE SEQUENCE</scope>
    <source>
        <strain evidence="1">Niue_2</strain>
        <tissue evidence="1">Leaf</tissue>
    </source>
</reference>
<dbReference type="EMBL" id="NMUH01000033">
    <property type="protein sequence ID" value="MQL69267.1"/>
    <property type="molecule type" value="Genomic_DNA"/>
</dbReference>
<organism evidence="1 2">
    <name type="scientific">Colocasia esculenta</name>
    <name type="common">Wild taro</name>
    <name type="synonym">Arum esculentum</name>
    <dbReference type="NCBI Taxonomy" id="4460"/>
    <lineage>
        <taxon>Eukaryota</taxon>
        <taxon>Viridiplantae</taxon>
        <taxon>Streptophyta</taxon>
        <taxon>Embryophyta</taxon>
        <taxon>Tracheophyta</taxon>
        <taxon>Spermatophyta</taxon>
        <taxon>Magnoliopsida</taxon>
        <taxon>Liliopsida</taxon>
        <taxon>Araceae</taxon>
        <taxon>Aroideae</taxon>
        <taxon>Colocasieae</taxon>
        <taxon>Colocasia</taxon>
    </lineage>
</organism>
<accession>A0A843TGJ0</accession>